<evidence type="ECO:0000313" key="3">
    <source>
        <dbReference type="Proteomes" id="UP000267027"/>
    </source>
</evidence>
<organism evidence="4">
    <name type="scientific">Angiostrongylus costaricensis</name>
    <name type="common">Nematode worm</name>
    <dbReference type="NCBI Taxonomy" id="334426"/>
    <lineage>
        <taxon>Eukaryota</taxon>
        <taxon>Metazoa</taxon>
        <taxon>Ecdysozoa</taxon>
        <taxon>Nematoda</taxon>
        <taxon>Chromadorea</taxon>
        <taxon>Rhabditida</taxon>
        <taxon>Rhabditina</taxon>
        <taxon>Rhabditomorpha</taxon>
        <taxon>Strongyloidea</taxon>
        <taxon>Metastrongylidae</taxon>
        <taxon>Angiostrongylus</taxon>
    </lineage>
</organism>
<evidence type="ECO:0000313" key="4">
    <source>
        <dbReference type="WBParaSite" id="ACOC_0001252601-mRNA-1"/>
    </source>
</evidence>
<proteinExistence type="predicted"/>
<keyword evidence="3" id="KW-1185">Reference proteome</keyword>
<dbReference type="AlphaFoldDB" id="A0A0R3Q0Q8"/>
<dbReference type="OrthoDB" id="5901497at2759"/>
<keyword evidence="1" id="KW-0732">Signal</keyword>
<protein>
    <submittedName>
        <fullName evidence="2 4">Uncharacterized protein</fullName>
    </submittedName>
</protein>
<accession>A0A0R3Q0Q8</accession>
<dbReference type="EMBL" id="UYYA01005076">
    <property type="protein sequence ID" value="VDM64112.1"/>
    <property type="molecule type" value="Genomic_DNA"/>
</dbReference>
<name>A0A0R3Q0Q8_ANGCS</name>
<evidence type="ECO:0000256" key="1">
    <source>
        <dbReference type="SAM" id="SignalP"/>
    </source>
</evidence>
<dbReference type="Proteomes" id="UP000267027">
    <property type="component" value="Unassembled WGS sequence"/>
</dbReference>
<evidence type="ECO:0000313" key="2">
    <source>
        <dbReference type="EMBL" id="VDM64112.1"/>
    </source>
</evidence>
<gene>
    <name evidence="2" type="ORF">ACOC_LOCUS12527</name>
</gene>
<reference evidence="2 3" key="2">
    <citation type="submission" date="2018-11" db="EMBL/GenBank/DDBJ databases">
        <authorList>
            <consortium name="Pathogen Informatics"/>
        </authorList>
    </citation>
    <scope>NUCLEOTIDE SEQUENCE [LARGE SCALE GENOMIC DNA]</scope>
    <source>
        <strain evidence="2 3">Costa Rica</strain>
    </source>
</reference>
<dbReference type="STRING" id="334426.A0A0R3Q0Q8"/>
<feature type="signal peptide" evidence="1">
    <location>
        <begin position="1"/>
        <end position="15"/>
    </location>
</feature>
<dbReference type="WBParaSite" id="ACOC_0001252601-mRNA-1">
    <property type="protein sequence ID" value="ACOC_0001252601-mRNA-1"/>
    <property type="gene ID" value="ACOC_0001252601"/>
</dbReference>
<feature type="chain" id="PRO_5043130462" evidence="1">
    <location>
        <begin position="16"/>
        <end position="168"/>
    </location>
</feature>
<sequence>MFIAALAVLVCTIYAQYPPPPPYPPKPSPPYDGNSAASMSASSFSSSYYPKPPYGPTYYPEYSPVHDYVEEYCDYCPRVKLSCKNSEGCFKPKVNYLKHRCKAIVTCDSLDHDEDVVKLVTNKENVLSEGLGISKLIQCRHGRWTAKDIHDDLVRFRGLSCLTAFVTE</sequence>
<reference evidence="4" key="1">
    <citation type="submission" date="2017-02" db="UniProtKB">
        <authorList>
            <consortium name="WormBaseParasite"/>
        </authorList>
    </citation>
    <scope>IDENTIFICATION</scope>
</reference>